<proteinExistence type="predicted"/>
<dbReference type="Proteomes" id="UP000235145">
    <property type="component" value="Unassembled WGS sequence"/>
</dbReference>
<gene>
    <name evidence="1" type="ORF">LSAT_V11C900470040</name>
</gene>
<organism evidence="1 2">
    <name type="scientific">Lactuca sativa</name>
    <name type="common">Garden lettuce</name>
    <dbReference type="NCBI Taxonomy" id="4236"/>
    <lineage>
        <taxon>Eukaryota</taxon>
        <taxon>Viridiplantae</taxon>
        <taxon>Streptophyta</taxon>
        <taxon>Embryophyta</taxon>
        <taxon>Tracheophyta</taxon>
        <taxon>Spermatophyta</taxon>
        <taxon>Magnoliopsida</taxon>
        <taxon>eudicotyledons</taxon>
        <taxon>Gunneridae</taxon>
        <taxon>Pentapetalae</taxon>
        <taxon>asterids</taxon>
        <taxon>campanulids</taxon>
        <taxon>Asterales</taxon>
        <taxon>Asteraceae</taxon>
        <taxon>Cichorioideae</taxon>
        <taxon>Cichorieae</taxon>
        <taxon>Lactucinae</taxon>
        <taxon>Lactuca</taxon>
    </lineage>
</organism>
<dbReference type="AlphaFoldDB" id="A0A9R1UD75"/>
<accession>A0A9R1UD75</accession>
<reference evidence="1 2" key="1">
    <citation type="journal article" date="2017" name="Nat. Commun.">
        <title>Genome assembly with in vitro proximity ligation data and whole-genome triplication in lettuce.</title>
        <authorList>
            <person name="Reyes-Chin-Wo S."/>
            <person name="Wang Z."/>
            <person name="Yang X."/>
            <person name="Kozik A."/>
            <person name="Arikit S."/>
            <person name="Song C."/>
            <person name="Xia L."/>
            <person name="Froenicke L."/>
            <person name="Lavelle D.O."/>
            <person name="Truco M.J."/>
            <person name="Xia R."/>
            <person name="Zhu S."/>
            <person name="Xu C."/>
            <person name="Xu H."/>
            <person name="Xu X."/>
            <person name="Cox K."/>
            <person name="Korf I."/>
            <person name="Meyers B.C."/>
            <person name="Michelmore R.W."/>
        </authorList>
    </citation>
    <scope>NUCLEOTIDE SEQUENCE [LARGE SCALE GENOMIC DNA]</scope>
    <source>
        <strain evidence="2">cv. Salinas</strain>
        <tissue evidence="1">Seedlings</tissue>
    </source>
</reference>
<evidence type="ECO:0000313" key="1">
    <source>
        <dbReference type="EMBL" id="KAJ0185017.1"/>
    </source>
</evidence>
<protein>
    <submittedName>
        <fullName evidence="1">Uncharacterized protein</fullName>
    </submittedName>
</protein>
<evidence type="ECO:0000313" key="2">
    <source>
        <dbReference type="Proteomes" id="UP000235145"/>
    </source>
</evidence>
<keyword evidence="2" id="KW-1185">Reference proteome</keyword>
<name>A0A9R1UD75_LACSA</name>
<sequence>MAFCSMDMIFVKNWYDLLKSDWCYAKIWKLIKFVVNRKRFWKLVTVNGREGSSLKALSWRNSNKHVNSLRRALLPYPDLCTQLFEGVTATYIL</sequence>
<comment type="caution">
    <text evidence="1">The sequence shown here is derived from an EMBL/GenBank/DDBJ whole genome shotgun (WGS) entry which is preliminary data.</text>
</comment>
<dbReference type="EMBL" id="NBSK02000009">
    <property type="protein sequence ID" value="KAJ0185017.1"/>
    <property type="molecule type" value="Genomic_DNA"/>
</dbReference>